<dbReference type="Proteomes" id="UP000233399">
    <property type="component" value="Unassembled WGS sequence"/>
</dbReference>
<accession>A0A2N1IM95</accession>
<dbReference type="GO" id="GO:0004252">
    <property type="term" value="F:serine-type endopeptidase activity"/>
    <property type="evidence" value="ECO:0007669"/>
    <property type="project" value="InterPro"/>
</dbReference>
<evidence type="ECO:0000259" key="1">
    <source>
        <dbReference type="Pfam" id="PF00082"/>
    </source>
</evidence>
<dbReference type="EMBL" id="PJCG01000061">
    <property type="protein sequence ID" value="PKI19384.1"/>
    <property type="molecule type" value="Genomic_DNA"/>
</dbReference>
<reference evidence="2 3" key="1">
    <citation type="submission" date="2017-12" db="EMBL/GenBank/DDBJ databases">
        <title>Isolation and characterization of an aerobic denitrifying Pseudomonas monteilii CY06 from aquaculture ponds.</title>
        <authorList>
            <person name="Ma Q."/>
            <person name="Cai Y."/>
            <person name="He Z."/>
        </authorList>
    </citation>
    <scope>NUCLEOTIDE SEQUENCE [LARGE SCALE GENOMIC DNA]</scope>
    <source>
        <strain evidence="2 3">CY06</strain>
    </source>
</reference>
<dbReference type="InterPro" id="IPR000209">
    <property type="entry name" value="Peptidase_S8/S53_dom"/>
</dbReference>
<name>A0A2N1IM95_9PSED</name>
<organism evidence="2 3">
    <name type="scientific">Pseudomonas monteilii</name>
    <dbReference type="NCBI Taxonomy" id="76759"/>
    <lineage>
        <taxon>Bacteria</taxon>
        <taxon>Pseudomonadati</taxon>
        <taxon>Pseudomonadota</taxon>
        <taxon>Gammaproteobacteria</taxon>
        <taxon>Pseudomonadales</taxon>
        <taxon>Pseudomonadaceae</taxon>
        <taxon>Pseudomonas</taxon>
    </lineage>
</organism>
<gene>
    <name evidence="2" type="ORF">CXB65_23135</name>
</gene>
<dbReference type="Gene3D" id="3.40.50.200">
    <property type="entry name" value="Peptidase S8/S53 domain"/>
    <property type="match status" value="1"/>
</dbReference>
<dbReference type="Pfam" id="PF00082">
    <property type="entry name" value="Peptidase_S8"/>
    <property type="match status" value="1"/>
</dbReference>
<dbReference type="RefSeq" id="WP_101196665.1">
    <property type="nucleotide sequence ID" value="NZ_PJCG01000061.1"/>
</dbReference>
<dbReference type="GO" id="GO:0006508">
    <property type="term" value="P:proteolysis"/>
    <property type="evidence" value="ECO:0007669"/>
    <property type="project" value="InterPro"/>
</dbReference>
<sequence>MANRPVTNPVITLLKAPTPKSVQGGGKSAKGIKESLEQKRNSLSKKVKKIHDSDLENYTFGGVTHLLAKMDDDALSPSWTPSDLFDSKSESRIISPAYQGFLIEISRASLPTLYKQIKNSTNINDQVDISRIASIDIFDESETLRGSSIEELWTSMPNDGGPKPINVWLKPFKNKAARKGLITKIKGLLKERSFAFGHPEFDSSPDPSITHHDALEDVIENYLVDGYADFSLYISTRDDLERLVSSGAVYRIEAAPNISVSHNPGTGKEPSPKLVSIDSPTVVIIDGGVNASSYLHLEKMSLNPLVPFTDANIIHGNKVASLVCHAHAWNNNRRLPSLDCTYISAQVICKDSAPKTPNHDQLIRYLEEVAKLTSEHAKVWNLSFNTVASLSTKDEVSRLGHRINKIARKYGILPVISAGNNYHNPHTGTLCPPADCESSLTISGRVFNLISKKPGKKCSLSLKGPAPAGMKKPDLAWYSELRVLGGKTEKGTSFSTPLVSSLAAHTFANIKNPTPDLVKALLINRGEIFSHNNELGWGTPWQDEQLPWHCPLGSVTLAWTSKLQPGFYYYWNDIPIPPEMIDNGKFIGTVALTAVLKPLISESVGENYFSSRLQVALQAISKSGSTINLAGNMKEDKEKEAIARAELSKWSPVRNHYKSHSGTGVTGTSMKLCARIFTRDLYQFDMSHHSELPPQEVAFVLTLRAPDGSESIYDSAVSAMKSEIESAVVNQDIHVS</sequence>
<dbReference type="InterPro" id="IPR036852">
    <property type="entry name" value="Peptidase_S8/S53_dom_sf"/>
</dbReference>
<proteinExistence type="predicted"/>
<dbReference type="SUPFAM" id="SSF52743">
    <property type="entry name" value="Subtilisin-like"/>
    <property type="match status" value="1"/>
</dbReference>
<protein>
    <recommendedName>
        <fullName evidence="1">Peptidase S8/S53 domain-containing protein</fullName>
    </recommendedName>
</protein>
<feature type="domain" description="Peptidase S8/S53" evidence="1">
    <location>
        <begin position="313"/>
        <end position="538"/>
    </location>
</feature>
<comment type="caution">
    <text evidence="2">The sequence shown here is derived from an EMBL/GenBank/DDBJ whole genome shotgun (WGS) entry which is preliminary data.</text>
</comment>
<dbReference type="AlphaFoldDB" id="A0A2N1IM95"/>
<evidence type="ECO:0000313" key="3">
    <source>
        <dbReference type="Proteomes" id="UP000233399"/>
    </source>
</evidence>
<evidence type="ECO:0000313" key="2">
    <source>
        <dbReference type="EMBL" id="PKI19384.1"/>
    </source>
</evidence>